<feature type="region of interest" description="Disordered" evidence="6">
    <location>
        <begin position="1"/>
        <end position="21"/>
    </location>
</feature>
<dbReference type="Proteomes" id="UP000524246">
    <property type="component" value="Unassembled WGS sequence"/>
</dbReference>
<dbReference type="PANTHER" id="PTHR13528">
    <property type="entry name" value="39S RIBOSOMAL PROTEIN L28, MITOCHONDRIAL"/>
    <property type="match status" value="1"/>
</dbReference>
<evidence type="ECO:0000256" key="4">
    <source>
        <dbReference type="ARBA" id="ARBA00035174"/>
    </source>
</evidence>
<reference evidence="7 8" key="1">
    <citation type="journal article" date="2020" name="Biotechnol. Biofuels">
        <title>New insights from the biogas microbiome by comprehensive genome-resolved metagenomics of nearly 1600 species originating from multiple anaerobic digesters.</title>
        <authorList>
            <person name="Campanaro S."/>
            <person name="Treu L."/>
            <person name="Rodriguez-R L.M."/>
            <person name="Kovalovszki A."/>
            <person name="Ziels R.M."/>
            <person name="Maus I."/>
            <person name="Zhu X."/>
            <person name="Kougias P.G."/>
            <person name="Basile A."/>
            <person name="Luo G."/>
            <person name="Schluter A."/>
            <person name="Konstantinidis K.T."/>
            <person name="Angelidaki I."/>
        </authorList>
    </citation>
    <scope>NUCLEOTIDE SEQUENCE [LARGE SCALE GENOMIC DNA]</scope>
    <source>
        <strain evidence="7">AS27yjCOA_65</strain>
    </source>
</reference>
<gene>
    <name evidence="5 7" type="primary">rpmB</name>
    <name evidence="7" type="ORF">GYA55_09585</name>
</gene>
<sequence length="80" mass="9268">MSHRCVISKSDRQVGNRVSHAKNRSKHVFMANIQEKRIFIPEDNKFVRIKVSTRMLRTIDRIGLLATLKKHNLSLKDIAA</sequence>
<evidence type="ECO:0000256" key="1">
    <source>
        <dbReference type="ARBA" id="ARBA00008760"/>
    </source>
</evidence>
<dbReference type="InterPro" id="IPR001383">
    <property type="entry name" value="Ribosomal_bL28_bact-type"/>
</dbReference>
<dbReference type="GO" id="GO:0003735">
    <property type="term" value="F:structural constituent of ribosome"/>
    <property type="evidence" value="ECO:0007669"/>
    <property type="project" value="InterPro"/>
</dbReference>
<proteinExistence type="inferred from homology"/>
<evidence type="ECO:0000256" key="5">
    <source>
        <dbReference type="HAMAP-Rule" id="MF_00373"/>
    </source>
</evidence>
<dbReference type="InterPro" id="IPR037147">
    <property type="entry name" value="Ribosomal_bL28_sf"/>
</dbReference>
<keyword evidence="3 5" id="KW-0687">Ribonucleoprotein</keyword>
<comment type="similarity">
    <text evidence="1 5">Belongs to the bacterial ribosomal protein bL28 family.</text>
</comment>
<organism evidence="7 8">
    <name type="scientific">SAR324 cluster bacterium</name>
    <dbReference type="NCBI Taxonomy" id="2024889"/>
    <lineage>
        <taxon>Bacteria</taxon>
        <taxon>Deltaproteobacteria</taxon>
        <taxon>SAR324 cluster</taxon>
    </lineage>
</organism>
<dbReference type="Pfam" id="PF00830">
    <property type="entry name" value="Ribosomal_L28"/>
    <property type="match status" value="1"/>
</dbReference>
<evidence type="ECO:0000256" key="3">
    <source>
        <dbReference type="ARBA" id="ARBA00023274"/>
    </source>
</evidence>
<evidence type="ECO:0000256" key="6">
    <source>
        <dbReference type="SAM" id="MobiDB-lite"/>
    </source>
</evidence>
<dbReference type="Gene3D" id="2.30.170.40">
    <property type="entry name" value="Ribosomal protein L28/L24"/>
    <property type="match status" value="1"/>
</dbReference>
<protein>
    <recommendedName>
        <fullName evidence="4 5">Large ribosomal subunit protein bL28</fullName>
    </recommendedName>
</protein>
<keyword evidence="2 5" id="KW-0689">Ribosomal protein</keyword>
<name>A0A7X9IKN8_9DELT</name>
<dbReference type="InterPro" id="IPR034704">
    <property type="entry name" value="Ribosomal_bL28/bL31-like_sf"/>
</dbReference>
<evidence type="ECO:0000313" key="7">
    <source>
        <dbReference type="EMBL" id="NMC63402.1"/>
    </source>
</evidence>
<dbReference type="GO" id="GO:1990904">
    <property type="term" value="C:ribonucleoprotein complex"/>
    <property type="evidence" value="ECO:0007669"/>
    <property type="project" value="UniProtKB-KW"/>
</dbReference>
<dbReference type="EMBL" id="JAAZON010000431">
    <property type="protein sequence ID" value="NMC63402.1"/>
    <property type="molecule type" value="Genomic_DNA"/>
</dbReference>
<evidence type="ECO:0000256" key="2">
    <source>
        <dbReference type="ARBA" id="ARBA00022980"/>
    </source>
</evidence>
<dbReference type="AlphaFoldDB" id="A0A7X9IKN8"/>
<dbReference type="HAMAP" id="MF_00373">
    <property type="entry name" value="Ribosomal_bL28"/>
    <property type="match status" value="1"/>
</dbReference>
<comment type="caution">
    <text evidence="7">The sequence shown here is derived from an EMBL/GenBank/DDBJ whole genome shotgun (WGS) entry which is preliminary data.</text>
</comment>
<dbReference type="NCBIfam" id="TIGR00009">
    <property type="entry name" value="L28"/>
    <property type="match status" value="1"/>
</dbReference>
<evidence type="ECO:0000313" key="8">
    <source>
        <dbReference type="Proteomes" id="UP000524246"/>
    </source>
</evidence>
<dbReference type="GO" id="GO:0006412">
    <property type="term" value="P:translation"/>
    <property type="evidence" value="ECO:0007669"/>
    <property type="project" value="UniProtKB-UniRule"/>
</dbReference>
<dbReference type="SUPFAM" id="SSF143800">
    <property type="entry name" value="L28p-like"/>
    <property type="match status" value="1"/>
</dbReference>
<accession>A0A7X9IKN8</accession>
<dbReference type="GO" id="GO:0005840">
    <property type="term" value="C:ribosome"/>
    <property type="evidence" value="ECO:0007669"/>
    <property type="project" value="UniProtKB-KW"/>
</dbReference>
<dbReference type="InterPro" id="IPR026569">
    <property type="entry name" value="Ribosomal_bL28"/>
</dbReference>
<dbReference type="PANTHER" id="PTHR13528:SF2">
    <property type="entry name" value="LARGE RIBOSOMAL SUBUNIT PROTEIN BL28M"/>
    <property type="match status" value="1"/>
</dbReference>